<dbReference type="SMART" id="SM01342">
    <property type="entry name" value="TAN"/>
    <property type="match status" value="1"/>
</dbReference>
<feature type="domain" description="Telomere-length maintenance and DNA damage repair" evidence="3">
    <location>
        <begin position="9"/>
        <end position="167"/>
    </location>
</feature>
<sequence length="522" mass="58710">MAPENSSINGILGNLSTACRAAISGTSQKARASGLDDLLSLMDKSKSLPQLTDKQYHRVFETLFQCTIAEKQQNARKSSSTAAAAGLRLGKCAKAVRLTYEHAFGALKRKTILAVIDHITQTLESSDGTLVALPNLVSEYLRALVSILSNPCTVEQLARDHSEGWLTCTGFCVEVIIKSLSEVEFDIESSTRASSHPVSSSGSVFSSRPGNRIALQGMAINVADLQLLLECLHHLIVPPIAPIKDLVDKITSAVIHVIRLRHLAFGRIPQDIFAVLSVLMIRLQADNIAKATSITQNVLPHIRYWWQPDKPEKEETVRSARDEILKTLFSMQLHLQYISQNEASTQFRTHIEDLLDTLWEEYSQRDEKCRLQLGDVSFGSSRIPKDYFQTPLFYLYYRGLGEERSWTTLECIASLEEVFYCCGHNMELLDVATQASEHQRKRRRVLNYNRIHQRLKSPDQNIQITALQLVSFLVQSQSFAEEDVWELLQHSSNLVGHKSFTIASWAMIASSRQVEILEDKNN</sequence>
<comment type="subunit">
    <text evidence="1">Associates with DNA double-strand breaks.</text>
</comment>
<protein>
    <submittedName>
        <fullName evidence="4">Serine/threonine-protein kinase tel1</fullName>
    </submittedName>
</protein>
<evidence type="ECO:0000259" key="3">
    <source>
        <dbReference type="SMART" id="SM01342"/>
    </source>
</evidence>
<dbReference type="EMBL" id="JABSNW010000006">
    <property type="protein sequence ID" value="KAL2886304.1"/>
    <property type="molecule type" value="Genomic_DNA"/>
</dbReference>
<reference evidence="4 5" key="1">
    <citation type="submission" date="2020-05" db="EMBL/GenBank/DDBJ databases">
        <title>Ceratocystis lukuohia genome.</title>
        <authorList>
            <person name="Harrington T.C."/>
            <person name="Kim K."/>
            <person name="Mayers C.G."/>
        </authorList>
    </citation>
    <scope>NUCLEOTIDE SEQUENCE [LARGE SCALE GENOMIC DNA]</scope>
    <source>
        <strain evidence="4 5">C4212</strain>
    </source>
</reference>
<comment type="function">
    <text evidence="2">Serine/threonine protein kinase which activates checkpoint signaling upon genotoxic stresses such as ionizing radiation (IR), ultraviolet light (UV), or DNA replication stalling, thereby acting as a DNA damage sensor. Recognizes the substrate consensus sequence [ST]-Q. Phosphorylates histone H2A to form H2AS128ph (gamma-H2A) at sites of DNA damage, involved in the regulation of DNA damage response mechanism. Required for the control of telomere length and genome stability.</text>
</comment>
<keyword evidence="4" id="KW-0418">Kinase</keyword>
<organism evidence="4 5">
    <name type="scientific">Ceratocystis lukuohia</name>
    <dbReference type="NCBI Taxonomy" id="2019550"/>
    <lineage>
        <taxon>Eukaryota</taxon>
        <taxon>Fungi</taxon>
        <taxon>Dikarya</taxon>
        <taxon>Ascomycota</taxon>
        <taxon>Pezizomycotina</taxon>
        <taxon>Sordariomycetes</taxon>
        <taxon>Hypocreomycetidae</taxon>
        <taxon>Microascales</taxon>
        <taxon>Ceratocystidaceae</taxon>
        <taxon>Ceratocystis</taxon>
    </lineage>
</organism>
<comment type="caution">
    <text evidence="4">The sequence shown here is derived from an EMBL/GenBank/DDBJ whole genome shotgun (WGS) entry which is preliminary data.</text>
</comment>
<dbReference type="GO" id="GO:0016301">
    <property type="term" value="F:kinase activity"/>
    <property type="evidence" value="ECO:0007669"/>
    <property type="project" value="UniProtKB-KW"/>
</dbReference>
<evidence type="ECO:0000256" key="1">
    <source>
        <dbReference type="ARBA" id="ARBA00011370"/>
    </source>
</evidence>
<dbReference type="RefSeq" id="XP_070857484.1">
    <property type="nucleotide sequence ID" value="XM_071003811.1"/>
</dbReference>
<proteinExistence type="predicted"/>
<gene>
    <name evidence="4" type="ORF">HOO65_060134</name>
</gene>
<dbReference type="SUPFAM" id="SSF48371">
    <property type="entry name" value="ARM repeat"/>
    <property type="match status" value="1"/>
</dbReference>
<dbReference type="InterPro" id="IPR016024">
    <property type="entry name" value="ARM-type_fold"/>
</dbReference>
<evidence type="ECO:0000256" key="2">
    <source>
        <dbReference type="ARBA" id="ARBA00025079"/>
    </source>
</evidence>
<evidence type="ECO:0000313" key="4">
    <source>
        <dbReference type="EMBL" id="KAL2886304.1"/>
    </source>
</evidence>
<keyword evidence="4" id="KW-0808">Transferase</keyword>
<dbReference type="Pfam" id="PF11640">
    <property type="entry name" value="TAN"/>
    <property type="match status" value="1"/>
</dbReference>
<dbReference type="Proteomes" id="UP001610728">
    <property type="component" value="Unassembled WGS sequence"/>
</dbReference>
<evidence type="ECO:0000313" key="5">
    <source>
        <dbReference type="Proteomes" id="UP001610728"/>
    </source>
</evidence>
<accession>A0ABR4MDF3</accession>
<dbReference type="GeneID" id="98119530"/>
<dbReference type="InterPro" id="IPR021668">
    <property type="entry name" value="TAN"/>
</dbReference>
<keyword evidence="5" id="KW-1185">Reference proteome</keyword>
<name>A0ABR4MDF3_9PEZI</name>